<evidence type="ECO:0000259" key="3">
    <source>
        <dbReference type="Pfam" id="PF00857"/>
    </source>
</evidence>
<dbReference type="Proteomes" id="UP001597040">
    <property type="component" value="Unassembled WGS sequence"/>
</dbReference>
<name>A0ABW3LJ51_9BACI</name>
<organism evidence="4 5">
    <name type="scientific">Virgibacillus byunsanensis</name>
    <dbReference type="NCBI Taxonomy" id="570945"/>
    <lineage>
        <taxon>Bacteria</taxon>
        <taxon>Bacillati</taxon>
        <taxon>Bacillota</taxon>
        <taxon>Bacilli</taxon>
        <taxon>Bacillales</taxon>
        <taxon>Bacillaceae</taxon>
        <taxon>Virgibacillus</taxon>
    </lineage>
</organism>
<dbReference type="InterPro" id="IPR050272">
    <property type="entry name" value="Isochorismatase-like_hydrls"/>
</dbReference>
<keyword evidence="2" id="KW-0378">Hydrolase</keyword>
<comment type="caution">
    <text evidence="4">The sequence shown here is derived from an EMBL/GenBank/DDBJ whole genome shotgun (WGS) entry which is preliminary data.</text>
</comment>
<evidence type="ECO:0000313" key="5">
    <source>
        <dbReference type="Proteomes" id="UP001597040"/>
    </source>
</evidence>
<dbReference type="Pfam" id="PF00857">
    <property type="entry name" value="Isochorismatase"/>
    <property type="match status" value="1"/>
</dbReference>
<evidence type="ECO:0000256" key="1">
    <source>
        <dbReference type="ARBA" id="ARBA00006336"/>
    </source>
</evidence>
<protein>
    <submittedName>
        <fullName evidence="4">Isochorismatase family protein</fullName>
    </submittedName>
</protein>
<evidence type="ECO:0000256" key="2">
    <source>
        <dbReference type="ARBA" id="ARBA00022801"/>
    </source>
</evidence>
<gene>
    <name evidence="4" type="ORF">ACFQ3N_08345</name>
</gene>
<dbReference type="InterPro" id="IPR036380">
    <property type="entry name" value="Isochorismatase-like_sf"/>
</dbReference>
<dbReference type="PANTHER" id="PTHR43540:SF1">
    <property type="entry name" value="ISOCHORISMATASE HYDROLASE"/>
    <property type="match status" value="1"/>
</dbReference>
<accession>A0ABW3LJ51</accession>
<dbReference type="Gene3D" id="3.40.50.850">
    <property type="entry name" value="Isochorismatase-like"/>
    <property type="match status" value="1"/>
</dbReference>
<feature type="domain" description="Isochorismatase-like" evidence="3">
    <location>
        <begin position="20"/>
        <end position="193"/>
    </location>
</feature>
<dbReference type="InterPro" id="IPR000868">
    <property type="entry name" value="Isochorismatase-like_dom"/>
</dbReference>
<proteinExistence type="inferred from homology"/>
<dbReference type="PANTHER" id="PTHR43540">
    <property type="entry name" value="PEROXYUREIDOACRYLATE/UREIDOACRYLATE AMIDOHYDROLASE-RELATED"/>
    <property type="match status" value="1"/>
</dbReference>
<comment type="similarity">
    <text evidence="1">Belongs to the isochorismatase family.</text>
</comment>
<keyword evidence="5" id="KW-1185">Reference proteome</keyword>
<reference evidence="5" key="1">
    <citation type="journal article" date="2019" name="Int. J. Syst. Evol. Microbiol.">
        <title>The Global Catalogue of Microorganisms (GCM) 10K type strain sequencing project: providing services to taxonomists for standard genome sequencing and annotation.</title>
        <authorList>
            <consortium name="The Broad Institute Genomics Platform"/>
            <consortium name="The Broad Institute Genome Sequencing Center for Infectious Disease"/>
            <person name="Wu L."/>
            <person name="Ma J."/>
        </authorList>
    </citation>
    <scope>NUCLEOTIDE SEQUENCE [LARGE SCALE GENOMIC DNA]</scope>
    <source>
        <strain evidence="5">CCUG 56754</strain>
    </source>
</reference>
<sequence length="205" mass="22583">MIDQLDDFGANVGFGEQPGVIVVDYINGFTDVNSPLGADLESELKATKRLLTLCRTREIPIIFTTVSYDPHQWDGGYFLKKVPALGVLSNDSPYVEVDPSLKWDPNKEPLLTKKFASAFFGTELQSLLSSMQVDTLLVLGCTTSGCVRATVVDGLQYGYRVIVPRECVGDRDRTAHEANLYDIHQKYGDVVSLDYVLEKIGVKGG</sequence>
<dbReference type="SUPFAM" id="SSF52499">
    <property type="entry name" value="Isochorismatase-like hydrolases"/>
    <property type="match status" value="1"/>
</dbReference>
<dbReference type="RefSeq" id="WP_390361362.1">
    <property type="nucleotide sequence ID" value="NZ_JBHTKJ010000018.1"/>
</dbReference>
<dbReference type="EMBL" id="JBHTKJ010000018">
    <property type="protein sequence ID" value="MFD1038408.1"/>
    <property type="molecule type" value="Genomic_DNA"/>
</dbReference>
<evidence type="ECO:0000313" key="4">
    <source>
        <dbReference type="EMBL" id="MFD1038408.1"/>
    </source>
</evidence>